<organism evidence="1">
    <name type="scientific">marine metagenome</name>
    <dbReference type="NCBI Taxonomy" id="408172"/>
    <lineage>
        <taxon>unclassified sequences</taxon>
        <taxon>metagenomes</taxon>
        <taxon>ecological metagenomes</taxon>
    </lineage>
</organism>
<dbReference type="Gene3D" id="2.50.20.10">
    <property type="entry name" value="Lipoprotein localisation LolA/LolB/LppX"/>
    <property type="match status" value="1"/>
</dbReference>
<dbReference type="Pfam" id="PF07044">
    <property type="entry name" value="DUF1329"/>
    <property type="match status" value="1"/>
</dbReference>
<proteinExistence type="predicted"/>
<dbReference type="InterPro" id="IPR010752">
    <property type="entry name" value="DUF1329"/>
</dbReference>
<dbReference type="EMBL" id="UINC01000742">
    <property type="protein sequence ID" value="SUZ60405.1"/>
    <property type="molecule type" value="Genomic_DNA"/>
</dbReference>
<protein>
    <recommendedName>
        <fullName evidence="2">DUF1329 domain-containing protein</fullName>
    </recommendedName>
</protein>
<reference evidence="1" key="1">
    <citation type="submission" date="2018-05" db="EMBL/GenBank/DDBJ databases">
        <authorList>
            <person name="Lanie J.A."/>
            <person name="Ng W.-L."/>
            <person name="Kazmierczak K.M."/>
            <person name="Andrzejewski T.M."/>
            <person name="Davidsen T.M."/>
            <person name="Wayne K.J."/>
            <person name="Tettelin H."/>
            <person name="Glass J.I."/>
            <person name="Rusch D."/>
            <person name="Podicherti R."/>
            <person name="Tsui H.-C.T."/>
            <person name="Winkler M.E."/>
        </authorList>
    </citation>
    <scope>NUCLEOTIDE SEQUENCE</scope>
</reference>
<evidence type="ECO:0008006" key="2">
    <source>
        <dbReference type="Google" id="ProtNLM"/>
    </source>
</evidence>
<evidence type="ECO:0000313" key="1">
    <source>
        <dbReference type="EMBL" id="SUZ60405.1"/>
    </source>
</evidence>
<accession>A0A381P0G3</accession>
<name>A0A381P0G3_9ZZZZ</name>
<gene>
    <name evidence="1" type="ORF">METZ01_LOCUS13259</name>
</gene>
<sequence>MKFSKIKTLLICLTIAVLGLTTFNAKAGDEWIDNWKSFASETGLPEHAAWVAAIDNAEVRALARDWEDFRGYTASSLLAKESHPAELKPGFIITKENIDSLPWVKDYLSQFWIDRLTSDWLPIKGIRIVPTTHYYMQRGRLDATKALGPDPFTINEKGELRDKNGEHGFLSEAGLPFTNPQNGEELNWLFNAHGVGTDDLFFDTIDMAACSGTNVLERLYKANIFWRRMAGRVSAPPLGNVEGFEGITEAGALLIKSPRDVRGLAGVRLRFADADRDDDFKLYIPSLKRTRQLTGTNGQDPIAPGLELTWDEWRSNWFKTDRRKFKYTLIKETTILHSPEVGNVYDPYRIADDSCSLSGIVDMELRPVWVYDITDLTETYQYSVKRVHVDKETYYAQYLEMFDRNGDLWRVWDDSRDWEPTTGRFMWRSAIIANDRDKRASTFDVNSAWEKLDTMTNAIFNIDQLRDRR</sequence>
<dbReference type="AlphaFoldDB" id="A0A381P0G3"/>